<accession>A0A078A9L0</accession>
<feature type="compositionally biased region" description="Polar residues" evidence="2">
    <location>
        <begin position="232"/>
        <end position="251"/>
    </location>
</feature>
<feature type="compositionally biased region" description="Low complexity" evidence="2">
    <location>
        <begin position="439"/>
        <end position="454"/>
    </location>
</feature>
<sequence length="702" mass="81196">MDSNMQMLGRNLPKTHQFQFQTIANVATALNKNFLNKFNKKGNEPPKKHEMLSQKREKSDYDSFVDYLDDEINENFEENTRTTTKVKIKVNCSCSGRVSSEICRHNAQKQDDADKLVQRVEEMAAMKAQIMEDQAREDPQQFFESLFKKKIEDYKHGTSKQNSLSQAQIENKTLQEKLKKQVEEMIELKKQKSILSAVGGQDNTSKSNVSRNNKETDTFSESMSRKLKSPTKKAQNDQSSYRPKSSMDPNLQQKFSTAMDGKIKNQTMMNLSQRSFNPQQSNSNSNQASSFIKTNQNDHEKLVPPHSPHLKSVGLAVISGNKLMAQHALELNPHLDHQTKYKSFNNPKALSQISFNPESKNNSNVNKMRQSLMDFSKKQLSKQEKQLLSPKKRQRKMSTTSNLQLNVSRLSRDPETPKIKLTQPDKSVLNLSHNDDPNSDSFSSDNDNDNSVRNSDMELKYPSGLTQNISQQNTNRMSLFHKQRSNEKKNSNEIENHNHNYNQNDQFSRNNNNNYDGQNNYSYALSQSNQNDRQKPNQTSGFFPANKYDDRNHAPLPPSRNNGLNSKKNSNENHKYQSHGHKNHHSISNQNYNQDNHYYQSSSRHNLNPNNGNHSHVRRGSHQNQSGHLLGQYQSPPQYQSSSQPYSTVLSSRLGLRSDQVEYDRWQQKEMQKQNYDNYFLQKYLNKQKASEYSHYRPTFNM</sequence>
<feature type="compositionally biased region" description="Low complexity" evidence="2">
    <location>
        <begin position="588"/>
        <end position="603"/>
    </location>
</feature>
<keyword evidence="1" id="KW-0175">Coiled coil</keyword>
<evidence type="ECO:0000313" key="4">
    <source>
        <dbReference type="Proteomes" id="UP000039865"/>
    </source>
</evidence>
<protein>
    <submittedName>
        <fullName evidence="3">Uncharacterized protein</fullName>
    </submittedName>
</protein>
<feature type="coiled-coil region" evidence="1">
    <location>
        <begin position="164"/>
        <end position="191"/>
    </location>
</feature>
<feature type="region of interest" description="Disordered" evidence="2">
    <location>
        <begin position="37"/>
        <end position="56"/>
    </location>
</feature>
<reference evidence="3 4" key="1">
    <citation type="submission" date="2014-06" db="EMBL/GenBank/DDBJ databases">
        <authorList>
            <person name="Swart Estienne"/>
        </authorList>
    </citation>
    <scope>NUCLEOTIDE SEQUENCE [LARGE SCALE GENOMIC DNA]</scope>
    <source>
        <strain evidence="3 4">130c</strain>
    </source>
</reference>
<proteinExistence type="predicted"/>
<keyword evidence="4" id="KW-1185">Reference proteome</keyword>
<dbReference type="InParanoid" id="A0A078A9L0"/>
<dbReference type="AlphaFoldDB" id="A0A078A9L0"/>
<evidence type="ECO:0000256" key="1">
    <source>
        <dbReference type="SAM" id="Coils"/>
    </source>
</evidence>
<dbReference type="Proteomes" id="UP000039865">
    <property type="component" value="Unassembled WGS sequence"/>
</dbReference>
<feature type="compositionally biased region" description="Low complexity" evidence="2">
    <location>
        <begin position="632"/>
        <end position="647"/>
    </location>
</feature>
<gene>
    <name evidence="3" type="primary">Contig2026.g2188</name>
    <name evidence="3" type="ORF">STYLEM_6446</name>
</gene>
<feature type="compositionally biased region" description="Basic and acidic residues" evidence="2">
    <location>
        <begin position="41"/>
        <end position="56"/>
    </location>
</feature>
<feature type="region of interest" description="Disordered" evidence="2">
    <location>
        <begin position="376"/>
        <end position="647"/>
    </location>
</feature>
<feature type="compositionally biased region" description="Low complexity" evidence="2">
    <location>
        <begin position="499"/>
        <end position="523"/>
    </location>
</feature>
<dbReference type="EMBL" id="CCKQ01006197">
    <property type="protein sequence ID" value="CDW77483.1"/>
    <property type="molecule type" value="Genomic_DNA"/>
</dbReference>
<feature type="compositionally biased region" description="Polar residues" evidence="2">
    <location>
        <begin position="397"/>
        <end position="409"/>
    </location>
</feature>
<name>A0A078A9L0_STYLE</name>
<feature type="compositionally biased region" description="Basic and acidic residues" evidence="2">
    <location>
        <begin position="376"/>
        <end position="385"/>
    </location>
</feature>
<evidence type="ECO:0000256" key="2">
    <source>
        <dbReference type="SAM" id="MobiDB-lite"/>
    </source>
</evidence>
<feature type="compositionally biased region" description="Polar residues" evidence="2">
    <location>
        <begin position="559"/>
        <end position="568"/>
    </location>
</feature>
<feature type="compositionally biased region" description="Polar residues" evidence="2">
    <location>
        <begin position="201"/>
        <end position="211"/>
    </location>
</feature>
<feature type="compositionally biased region" description="Polar residues" evidence="2">
    <location>
        <begin position="464"/>
        <end position="477"/>
    </location>
</feature>
<feature type="compositionally biased region" description="Polar residues" evidence="2">
    <location>
        <begin position="604"/>
        <end position="614"/>
    </location>
</feature>
<feature type="compositionally biased region" description="Basic residues" evidence="2">
    <location>
        <begin position="576"/>
        <end position="585"/>
    </location>
</feature>
<feature type="region of interest" description="Disordered" evidence="2">
    <location>
        <begin position="196"/>
        <end position="251"/>
    </location>
</feature>
<organism evidence="3 4">
    <name type="scientific">Stylonychia lemnae</name>
    <name type="common">Ciliate</name>
    <dbReference type="NCBI Taxonomy" id="5949"/>
    <lineage>
        <taxon>Eukaryota</taxon>
        <taxon>Sar</taxon>
        <taxon>Alveolata</taxon>
        <taxon>Ciliophora</taxon>
        <taxon>Intramacronucleata</taxon>
        <taxon>Spirotrichea</taxon>
        <taxon>Stichotrichia</taxon>
        <taxon>Sporadotrichida</taxon>
        <taxon>Oxytrichidae</taxon>
        <taxon>Stylonychinae</taxon>
        <taxon>Stylonychia</taxon>
    </lineage>
</organism>
<feature type="compositionally biased region" description="Polar residues" evidence="2">
    <location>
        <begin position="524"/>
        <end position="541"/>
    </location>
</feature>
<feature type="compositionally biased region" description="Basic and acidic residues" evidence="2">
    <location>
        <begin position="484"/>
        <end position="498"/>
    </location>
</feature>
<evidence type="ECO:0000313" key="3">
    <source>
        <dbReference type="EMBL" id="CDW77483.1"/>
    </source>
</evidence>